<dbReference type="InterPro" id="IPR002901">
    <property type="entry name" value="MGlyc_endo_b_GlcNAc-like_dom"/>
</dbReference>
<dbReference type="Pfam" id="PF01832">
    <property type="entry name" value="Glucosaminidase"/>
    <property type="match status" value="1"/>
</dbReference>
<evidence type="ECO:0000256" key="1">
    <source>
        <dbReference type="ARBA" id="ARBA00022529"/>
    </source>
</evidence>
<dbReference type="InterPro" id="IPR036779">
    <property type="entry name" value="LysM_dom_sf"/>
</dbReference>
<reference evidence="8 9" key="1">
    <citation type="submission" date="2017-04" db="EMBL/GenBank/DDBJ databases">
        <title>Compelte genome sequence of WV33.</title>
        <authorList>
            <person name="Lee P.C."/>
        </authorList>
    </citation>
    <scope>NUCLEOTIDE SEQUENCE [LARGE SCALE GENOMIC DNA]</scope>
    <source>
        <strain evidence="8 9">WV33</strain>
    </source>
</reference>
<dbReference type="Pfam" id="PF01476">
    <property type="entry name" value="LysM"/>
    <property type="match status" value="1"/>
</dbReference>
<dbReference type="SMART" id="SM00047">
    <property type="entry name" value="LYZ2"/>
    <property type="match status" value="1"/>
</dbReference>
<keyword evidence="6" id="KW-0732">Signal</keyword>
<dbReference type="PANTHER" id="PTHR33308">
    <property type="entry name" value="PEPTIDOGLYCAN HYDROLASE FLGJ"/>
    <property type="match status" value="1"/>
</dbReference>
<dbReference type="GO" id="GO:0031640">
    <property type="term" value="P:killing of cells of another organism"/>
    <property type="evidence" value="ECO:0007669"/>
    <property type="project" value="UniProtKB-KW"/>
</dbReference>
<dbReference type="CDD" id="cd00118">
    <property type="entry name" value="LysM"/>
    <property type="match status" value="1"/>
</dbReference>
<sequence>MIKKIVLVLSLVAFVSCHSSKSTTSSSKNSRSNSSSNSMSRNEVVNAYVNQFKWVAMTNMKKHGIPASIILAQGILESGAGRSELSETANNHFGIKCHSTWLGETVYHDDDKSQECFRKYRNAADSYEDHAAFLTSGSRYASLFDLRKDDYEAWAKGLRAAGYATDPRYPNKLISYIETYDLAQYDAQVLGKNYKPSSNSSSKKGSTHEVEKGDTLYSISKKYNLSVDDLMRKNNLSDNTISIGQQLKIK</sequence>
<accession>A0A2S1L941</accession>
<feature type="domain" description="LysM" evidence="7">
    <location>
        <begin position="206"/>
        <end position="249"/>
    </location>
</feature>
<keyword evidence="2" id="KW-0081">Bacteriolytic enzyme</keyword>
<keyword evidence="3" id="KW-0378">Hydrolase</keyword>
<evidence type="ECO:0000313" key="8">
    <source>
        <dbReference type="EMBL" id="AWG20096.1"/>
    </source>
</evidence>
<evidence type="ECO:0000256" key="5">
    <source>
        <dbReference type="SAM" id="MobiDB-lite"/>
    </source>
</evidence>
<dbReference type="Gene3D" id="3.10.350.10">
    <property type="entry name" value="LysM domain"/>
    <property type="match status" value="1"/>
</dbReference>
<gene>
    <name evidence="8" type="ORF">FFWV33_00460</name>
</gene>
<dbReference type="PANTHER" id="PTHR33308:SF9">
    <property type="entry name" value="PEPTIDOGLYCAN HYDROLASE FLGJ"/>
    <property type="match status" value="1"/>
</dbReference>
<keyword evidence="9" id="KW-1185">Reference proteome</keyword>
<dbReference type="OrthoDB" id="977752at2"/>
<dbReference type="InterPro" id="IPR018392">
    <property type="entry name" value="LysM"/>
</dbReference>
<feature type="signal peptide" evidence="6">
    <location>
        <begin position="1"/>
        <end position="21"/>
    </location>
</feature>
<feature type="chain" id="PRO_5015558638" description="Peptidoglycan hydrolase" evidence="6">
    <location>
        <begin position="22"/>
        <end position="250"/>
    </location>
</feature>
<evidence type="ECO:0000256" key="3">
    <source>
        <dbReference type="ARBA" id="ARBA00022801"/>
    </source>
</evidence>
<dbReference type="KEGG" id="ffa:FFWV33_00460"/>
<dbReference type="Proteomes" id="UP000244527">
    <property type="component" value="Chromosome"/>
</dbReference>
<organism evidence="8 9">
    <name type="scientific">Flavobacterium faecale</name>
    <dbReference type="NCBI Taxonomy" id="1355330"/>
    <lineage>
        <taxon>Bacteria</taxon>
        <taxon>Pseudomonadati</taxon>
        <taxon>Bacteroidota</taxon>
        <taxon>Flavobacteriia</taxon>
        <taxon>Flavobacteriales</taxon>
        <taxon>Flavobacteriaceae</taxon>
        <taxon>Flavobacterium</taxon>
    </lineage>
</organism>
<keyword evidence="1" id="KW-0929">Antimicrobial</keyword>
<feature type="region of interest" description="Disordered" evidence="5">
    <location>
        <begin position="20"/>
        <end position="40"/>
    </location>
</feature>
<evidence type="ECO:0000256" key="4">
    <source>
        <dbReference type="ARBA" id="ARBA00032108"/>
    </source>
</evidence>
<name>A0A2S1L941_9FLAO</name>
<dbReference type="PROSITE" id="PS51257">
    <property type="entry name" value="PROKAR_LIPOPROTEIN"/>
    <property type="match status" value="1"/>
</dbReference>
<evidence type="ECO:0000313" key="9">
    <source>
        <dbReference type="Proteomes" id="UP000244527"/>
    </source>
</evidence>
<dbReference type="PROSITE" id="PS51782">
    <property type="entry name" value="LYSM"/>
    <property type="match status" value="1"/>
</dbReference>
<dbReference type="SUPFAM" id="SSF54106">
    <property type="entry name" value="LysM domain"/>
    <property type="match status" value="1"/>
</dbReference>
<dbReference type="InterPro" id="IPR051056">
    <property type="entry name" value="Glycosyl_Hydrolase_73"/>
</dbReference>
<dbReference type="RefSeq" id="WP_108739065.1">
    <property type="nucleotide sequence ID" value="NZ_CP020918.1"/>
</dbReference>
<dbReference type="GO" id="GO:0004040">
    <property type="term" value="F:amidase activity"/>
    <property type="evidence" value="ECO:0007669"/>
    <property type="project" value="InterPro"/>
</dbReference>
<evidence type="ECO:0000256" key="2">
    <source>
        <dbReference type="ARBA" id="ARBA00022638"/>
    </source>
</evidence>
<evidence type="ECO:0000259" key="7">
    <source>
        <dbReference type="PROSITE" id="PS51782"/>
    </source>
</evidence>
<dbReference type="AlphaFoldDB" id="A0A2S1L941"/>
<dbReference type="Gene3D" id="1.10.530.10">
    <property type="match status" value="1"/>
</dbReference>
<proteinExistence type="predicted"/>
<dbReference type="SMART" id="SM00257">
    <property type="entry name" value="LysM"/>
    <property type="match status" value="1"/>
</dbReference>
<evidence type="ECO:0000256" key="6">
    <source>
        <dbReference type="SAM" id="SignalP"/>
    </source>
</evidence>
<dbReference type="GO" id="GO:0042742">
    <property type="term" value="P:defense response to bacterium"/>
    <property type="evidence" value="ECO:0007669"/>
    <property type="project" value="UniProtKB-KW"/>
</dbReference>
<protein>
    <recommendedName>
        <fullName evidence="4">Peptidoglycan hydrolase</fullName>
    </recommendedName>
</protein>
<dbReference type="EMBL" id="CP020918">
    <property type="protein sequence ID" value="AWG20096.1"/>
    <property type="molecule type" value="Genomic_DNA"/>
</dbReference>